<evidence type="ECO:0000313" key="1">
    <source>
        <dbReference type="EMBL" id="NKY39695.1"/>
    </source>
</evidence>
<sequence>MGAVPVNRQIGNALAAYVERAGYTQDELERIAVAVQNPEEERPLSVVIAETLGT</sequence>
<evidence type="ECO:0000313" key="2">
    <source>
        <dbReference type="Proteomes" id="UP000777774"/>
    </source>
</evidence>
<dbReference type="EMBL" id="JAAXOY010000194">
    <property type="protein sequence ID" value="NKY39695.1"/>
    <property type="molecule type" value="Genomic_DNA"/>
</dbReference>
<comment type="caution">
    <text evidence="1">The sequence shown here is derived from an EMBL/GenBank/DDBJ whole genome shotgun (WGS) entry which is preliminary data.</text>
</comment>
<name>A0ABX1K2A1_9CELL</name>
<protein>
    <submittedName>
        <fullName evidence="1">Uncharacterized protein</fullName>
    </submittedName>
</protein>
<gene>
    <name evidence="1" type="ORF">HGA02_09195</name>
</gene>
<accession>A0ABX1K2A1</accession>
<organism evidence="1 2">
    <name type="scientific">Cellulomonas septica</name>
    <dbReference type="NCBI Taxonomy" id="285080"/>
    <lineage>
        <taxon>Bacteria</taxon>
        <taxon>Bacillati</taxon>
        <taxon>Actinomycetota</taxon>
        <taxon>Actinomycetes</taxon>
        <taxon>Micrococcales</taxon>
        <taxon>Cellulomonadaceae</taxon>
        <taxon>Cellulomonas</taxon>
    </lineage>
</organism>
<reference evidence="1 2" key="1">
    <citation type="submission" date="2020-04" db="EMBL/GenBank/DDBJ databases">
        <title>MicrobeNet Type strains.</title>
        <authorList>
            <person name="Nicholson A.C."/>
        </authorList>
    </citation>
    <scope>NUCLEOTIDE SEQUENCE [LARGE SCALE GENOMIC DNA]</scope>
    <source>
        <strain evidence="1 2">ATCC BAA-787</strain>
    </source>
</reference>
<keyword evidence="2" id="KW-1185">Reference proteome</keyword>
<dbReference type="Proteomes" id="UP000777774">
    <property type="component" value="Unassembled WGS sequence"/>
</dbReference>
<dbReference type="RefSeq" id="WP_168678754.1">
    <property type="nucleotide sequence ID" value="NZ_JAAXOY010000194.1"/>
</dbReference>
<proteinExistence type="predicted"/>